<dbReference type="Proteomes" id="UP000814385">
    <property type="component" value="Unassembled WGS sequence"/>
</dbReference>
<keyword evidence="4" id="KW-1185">Reference proteome</keyword>
<dbReference type="EMBL" id="JABFUC010000003">
    <property type="protein sequence ID" value="MCG6657019.1"/>
    <property type="molecule type" value="Genomic_DNA"/>
</dbReference>
<feature type="compositionally biased region" description="Low complexity" evidence="1">
    <location>
        <begin position="49"/>
        <end position="72"/>
    </location>
</feature>
<gene>
    <name evidence="3" type="ORF">HOP52_04410</name>
</gene>
<feature type="transmembrane region" description="Helical" evidence="2">
    <location>
        <begin position="6"/>
        <end position="23"/>
    </location>
</feature>
<protein>
    <submittedName>
        <fullName evidence="3">Uncharacterized protein</fullName>
    </submittedName>
</protein>
<dbReference type="RefSeq" id="WP_238976055.1">
    <property type="nucleotide sequence ID" value="NZ_JABFUC010000003.1"/>
</dbReference>
<evidence type="ECO:0000313" key="3">
    <source>
        <dbReference type="EMBL" id="MCG6657019.1"/>
    </source>
</evidence>
<reference evidence="3 4" key="1">
    <citation type="submission" date="2020-05" db="EMBL/GenBank/DDBJ databases">
        <title>Comparative genomic analysis of denitrifying bacteria from Halomonas genus.</title>
        <authorList>
            <person name="Wang L."/>
            <person name="Shao Z."/>
        </authorList>
    </citation>
    <scope>NUCLEOTIDE SEQUENCE [LARGE SCALE GENOMIC DNA]</scope>
    <source>
        <strain evidence="3 4">A4</strain>
    </source>
</reference>
<feature type="transmembrane region" description="Helical" evidence="2">
    <location>
        <begin position="86"/>
        <end position="106"/>
    </location>
</feature>
<keyword evidence="2" id="KW-0812">Transmembrane</keyword>
<comment type="caution">
    <text evidence="3">The sequence shown here is derived from an EMBL/GenBank/DDBJ whole genome shotgun (WGS) entry which is preliminary data.</text>
</comment>
<sequence length="158" mass="16573">MTYVLVMGSLALSVLFTLGWALWRGLRWVAGLLPGGVGGRARSPRKPARQAAAGRKAPAKSARPAATASSKPNPKPSRPPWALTRWLAGCQAALPLAAVGTLTYLVARLAEHGMSFRPPHAAPGGFHSLVTALGWLAAGLVLLALVAWLAAWRCRRAG</sequence>
<proteinExistence type="predicted"/>
<evidence type="ECO:0000313" key="4">
    <source>
        <dbReference type="Proteomes" id="UP000814385"/>
    </source>
</evidence>
<accession>A0ABS9P5H9</accession>
<keyword evidence="2" id="KW-0472">Membrane</keyword>
<organism evidence="3 4">
    <name type="scientific">Billgrantia campisalis</name>
    <dbReference type="NCBI Taxonomy" id="74661"/>
    <lineage>
        <taxon>Bacteria</taxon>
        <taxon>Pseudomonadati</taxon>
        <taxon>Pseudomonadota</taxon>
        <taxon>Gammaproteobacteria</taxon>
        <taxon>Oceanospirillales</taxon>
        <taxon>Halomonadaceae</taxon>
        <taxon>Billgrantia</taxon>
    </lineage>
</organism>
<feature type="region of interest" description="Disordered" evidence="1">
    <location>
        <begin position="38"/>
        <end position="79"/>
    </location>
</feature>
<name>A0ABS9P5H9_9GAMM</name>
<evidence type="ECO:0000256" key="1">
    <source>
        <dbReference type="SAM" id="MobiDB-lite"/>
    </source>
</evidence>
<evidence type="ECO:0000256" key="2">
    <source>
        <dbReference type="SAM" id="Phobius"/>
    </source>
</evidence>
<feature type="transmembrane region" description="Helical" evidence="2">
    <location>
        <begin position="126"/>
        <end position="152"/>
    </location>
</feature>
<keyword evidence="2" id="KW-1133">Transmembrane helix</keyword>